<sequence length="372" mass="40312">MSLIHQIALTLIPSVGPVNARKLISHFKDASNIFKAGSSALISETGMSAAMAAQICSSLPLQLAEEQLLLLNKYGCRPLFFTDPLYPKNLNQCHDAPLLLYSKGNAQLEQDRIISIVGSRKTTAYGLQSCAAIAEVLQDYDVMVVSGLAYGIDVCVHRECLRLNIPTVGVLGHGLDRIYPAVHRETAVEMLNCGGLLSEFPFKTSCRPENFPRRNRIIAGIAAVTIVVEAAEKGGALITADLANSYHRDVYAVPGRITDVGSAGCNYLIRTNQAILLQHTAEVMEAMGWNKVHKRQQEAQLAKENEKANQQKILLTAEQRAVFNALSEKGLQADQLSAALKLGAGALALTLLDLEMKGLICVKPGGLYQLLH</sequence>
<comment type="similarity">
    <text evidence="1">Belongs to the DprA/Smf family.</text>
</comment>
<dbReference type="Pfam" id="PF02481">
    <property type="entry name" value="DNA_processg_A"/>
    <property type="match status" value="1"/>
</dbReference>
<dbReference type="InterPro" id="IPR010994">
    <property type="entry name" value="RuvA_2-like"/>
</dbReference>
<dbReference type="GO" id="GO:0009294">
    <property type="term" value="P:DNA-mediated transformation"/>
    <property type="evidence" value="ECO:0007669"/>
    <property type="project" value="InterPro"/>
</dbReference>
<dbReference type="Pfam" id="PF17782">
    <property type="entry name" value="WHD_DprA"/>
    <property type="match status" value="1"/>
</dbReference>
<dbReference type="NCBIfam" id="TIGR00732">
    <property type="entry name" value="dprA"/>
    <property type="match status" value="1"/>
</dbReference>
<keyword evidence="6" id="KW-1185">Reference proteome</keyword>
<accession>A0A081PEF4</accession>
<dbReference type="InterPro" id="IPR036388">
    <property type="entry name" value="WH-like_DNA-bd_sf"/>
</dbReference>
<protein>
    <submittedName>
        <fullName evidence="5">Uncharacterized protein</fullName>
    </submittedName>
</protein>
<dbReference type="SUPFAM" id="SSF47781">
    <property type="entry name" value="RuvA domain 2-like"/>
    <property type="match status" value="1"/>
</dbReference>
<feature type="coiled-coil region" evidence="2">
    <location>
        <begin position="291"/>
        <end position="318"/>
    </location>
</feature>
<feature type="domain" description="DprA winged helix" evidence="4">
    <location>
        <begin position="308"/>
        <end position="366"/>
    </location>
</feature>
<evidence type="ECO:0000259" key="3">
    <source>
        <dbReference type="Pfam" id="PF02481"/>
    </source>
</evidence>
<evidence type="ECO:0000259" key="4">
    <source>
        <dbReference type="Pfam" id="PF17782"/>
    </source>
</evidence>
<dbReference type="Gene3D" id="3.40.50.450">
    <property type="match status" value="1"/>
</dbReference>
<dbReference type="InterPro" id="IPR003488">
    <property type="entry name" value="DprA"/>
</dbReference>
<evidence type="ECO:0000256" key="2">
    <source>
        <dbReference type="SAM" id="Coils"/>
    </source>
</evidence>
<organism evidence="5 6">
    <name type="scientific">Pedobacter antarcticus 4BY</name>
    <dbReference type="NCBI Taxonomy" id="1358423"/>
    <lineage>
        <taxon>Bacteria</taxon>
        <taxon>Pseudomonadati</taxon>
        <taxon>Bacteroidota</taxon>
        <taxon>Sphingobacteriia</taxon>
        <taxon>Sphingobacteriales</taxon>
        <taxon>Sphingobacteriaceae</taxon>
        <taxon>Pedobacter</taxon>
    </lineage>
</organism>
<dbReference type="EMBL" id="JNFF01000084">
    <property type="protein sequence ID" value="KEQ29077.1"/>
    <property type="molecule type" value="Genomic_DNA"/>
</dbReference>
<dbReference type="InterPro" id="IPR057666">
    <property type="entry name" value="DrpA_SLOG"/>
</dbReference>
<dbReference type="InterPro" id="IPR041614">
    <property type="entry name" value="DprA_WH"/>
</dbReference>
<dbReference type="AlphaFoldDB" id="A0A081PEF4"/>
<evidence type="ECO:0000313" key="6">
    <source>
        <dbReference type="Proteomes" id="UP000028007"/>
    </source>
</evidence>
<dbReference type="SUPFAM" id="SSF102405">
    <property type="entry name" value="MCP/YpsA-like"/>
    <property type="match status" value="1"/>
</dbReference>
<reference evidence="5 6" key="1">
    <citation type="journal article" date="1992" name="Int. J. Syst. Bacteriol.">
        <title>Sphingobacterium antarcticus sp. nov. a Psychrotrophic Bacterium from the Soils of Schirmacher Oasis, Antarctica.</title>
        <authorList>
            <person name="Shivaji S."/>
            <person name="Ray M.K."/>
            <person name="Rao N.S."/>
            <person name="Saiserr L."/>
            <person name="Jagannadham M.V."/>
            <person name="Kumar G.S."/>
            <person name="Reddy G."/>
            <person name="Bhargava P.M."/>
        </authorList>
    </citation>
    <scope>NUCLEOTIDE SEQUENCE [LARGE SCALE GENOMIC DNA]</scope>
    <source>
        <strain evidence="5 6">4BY</strain>
    </source>
</reference>
<keyword evidence="2" id="KW-0175">Coiled coil</keyword>
<dbReference type="Proteomes" id="UP000028007">
    <property type="component" value="Unassembled WGS sequence"/>
</dbReference>
<comment type="caution">
    <text evidence="5">The sequence shown here is derived from an EMBL/GenBank/DDBJ whole genome shotgun (WGS) entry which is preliminary data.</text>
</comment>
<evidence type="ECO:0000313" key="5">
    <source>
        <dbReference type="EMBL" id="KEQ29077.1"/>
    </source>
</evidence>
<gene>
    <name evidence="5" type="ORF">N180_18970</name>
</gene>
<evidence type="ECO:0000256" key="1">
    <source>
        <dbReference type="ARBA" id="ARBA00006525"/>
    </source>
</evidence>
<dbReference type="eggNOG" id="COG0758">
    <property type="taxonomic scope" value="Bacteria"/>
</dbReference>
<feature type="domain" description="Smf/DprA SLOG" evidence="3">
    <location>
        <begin position="79"/>
        <end position="287"/>
    </location>
</feature>
<name>A0A081PEF4_9SPHI</name>
<dbReference type="OrthoDB" id="9785707at2"/>
<dbReference type="PANTHER" id="PTHR43022:SF1">
    <property type="entry name" value="PROTEIN SMF"/>
    <property type="match status" value="1"/>
</dbReference>
<dbReference type="PANTHER" id="PTHR43022">
    <property type="entry name" value="PROTEIN SMF"/>
    <property type="match status" value="1"/>
</dbReference>
<dbReference type="RefSeq" id="WP_037442813.1">
    <property type="nucleotide sequence ID" value="NZ_JNFF01000084.1"/>
</dbReference>
<dbReference type="Gene3D" id="1.10.10.10">
    <property type="entry name" value="Winged helix-like DNA-binding domain superfamily/Winged helix DNA-binding domain"/>
    <property type="match status" value="1"/>
</dbReference>
<proteinExistence type="inferred from homology"/>